<keyword evidence="3" id="KW-0805">Transcription regulation</keyword>
<comment type="subcellular location">
    <subcellularLocation>
        <location evidence="1">Nucleus</location>
    </subcellularLocation>
</comment>
<accession>A0A2K3PKJ3</accession>
<feature type="domain" description="Myb-like" evidence="9">
    <location>
        <begin position="37"/>
        <end position="86"/>
    </location>
</feature>
<dbReference type="SUPFAM" id="SSF46689">
    <property type="entry name" value="Homeodomain-like"/>
    <property type="match status" value="1"/>
</dbReference>
<evidence type="ECO:0000259" key="10">
    <source>
        <dbReference type="PROSITE" id="PS51294"/>
    </source>
</evidence>
<dbReference type="AlphaFoldDB" id="A0A2K3PKJ3"/>
<dbReference type="Pfam" id="PF00249">
    <property type="entry name" value="Myb_DNA-binding"/>
    <property type="match status" value="2"/>
</dbReference>
<evidence type="ECO:0000256" key="6">
    <source>
        <dbReference type="ARBA" id="ARBA00023163"/>
    </source>
</evidence>
<evidence type="ECO:0000259" key="9">
    <source>
        <dbReference type="PROSITE" id="PS50090"/>
    </source>
</evidence>
<evidence type="ECO:0000256" key="2">
    <source>
        <dbReference type="ARBA" id="ARBA00022737"/>
    </source>
</evidence>
<protein>
    <submittedName>
        <fullName evidence="11">Transcription factor GAMYB-like protein</fullName>
    </submittedName>
</protein>
<dbReference type="Proteomes" id="UP000236291">
    <property type="component" value="Unassembled WGS sequence"/>
</dbReference>
<keyword evidence="2" id="KW-0677">Repeat</keyword>
<dbReference type="InterPro" id="IPR009057">
    <property type="entry name" value="Homeodomain-like_sf"/>
</dbReference>
<dbReference type="FunFam" id="1.10.10.60:FF:000001">
    <property type="entry name" value="MYB-related transcription factor"/>
    <property type="match status" value="1"/>
</dbReference>
<dbReference type="PANTHER" id="PTHR47995">
    <property type="entry name" value="TRANSCRIPTION FACTOR MYB33-RELATED"/>
    <property type="match status" value="1"/>
</dbReference>
<evidence type="ECO:0000256" key="7">
    <source>
        <dbReference type="ARBA" id="ARBA00023242"/>
    </source>
</evidence>
<reference evidence="11 12" key="2">
    <citation type="journal article" date="2017" name="Front. Plant Sci.">
        <title>Gene Classification and Mining of Molecular Markers Useful in Red Clover (Trifolium pratense) Breeding.</title>
        <authorList>
            <person name="Istvanek J."/>
            <person name="Dluhosova J."/>
            <person name="Dluhos P."/>
            <person name="Patkova L."/>
            <person name="Nedelnik J."/>
            <person name="Repkova J."/>
        </authorList>
    </citation>
    <scope>NUCLEOTIDE SEQUENCE [LARGE SCALE GENOMIC DNA]</scope>
    <source>
        <strain evidence="12">cv. Tatra</strain>
        <tissue evidence="11">Young leaves</tissue>
    </source>
</reference>
<evidence type="ECO:0000313" key="11">
    <source>
        <dbReference type="EMBL" id="PNY15811.1"/>
    </source>
</evidence>
<dbReference type="PANTHER" id="PTHR47995:SF18">
    <property type="entry name" value="TRANSCRIPTION FACTOR MYB65"/>
    <property type="match status" value="1"/>
</dbReference>
<dbReference type="GO" id="GO:0048235">
    <property type="term" value="P:pollen sperm cell differentiation"/>
    <property type="evidence" value="ECO:0007669"/>
    <property type="project" value="UniProtKB-ARBA"/>
</dbReference>
<evidence type="ECO:0000313" key="12">
    <source>
        <dbReference type="Proteomes" id="UP000236291"/>
    </source>
</evidence>
<dbReference type="SMART" id="SM00717">
    <property type="entry name" value="SANT"/>
    <property type="match status" value="2"/>
</dbReference>
<dbReference type="PROSITE" id="PS50090">
    <property type="entry name" value="MYB_LIKE"/>
    <property type="match status" value="2"/>
</dbReference>
<dbReference type="GO" id="GO:0045893">
    <property type="term" value="P:positive regulation of DNA-templated transcription"/>
    <property type="evidence" value="ECO:0007669"/>
    <property type="project" value="UniProtKB-ARBA"/>
</dbReference>
<keyword evidence="6" id="KW-0804">Transcription</keyword>
<dbReference type="InterPro" id="IPR001005">
    <property type="entry name" value="SANT/Myb"/>
</dbReference>
<dbReference type="GO" id="GO:0040008">
    <property type="term" value="P:regulation of growth"/>
    <property type="evidence" value="ECO:0007669"/>
    <property type="project" value="UniProtKB-ARBA"/>
</dbReference>
<evidence type="ECO:0000256" key="4">
    <source>
        <dbReference type="ARBA" id="ARBA00023125"/>
    </source>
</evidence>
<dbReference type="InterPro" id="IPR017930">
    <property type="entry name" value="Myb_dom"/>
</dbReference>
<dbReference type="GO" id="GO:0005634">
    <property type="term" value="C:nucleus"/>
    <property type="evidence" value="ECO:0007669"/>
    <property type="project" value="UniProtKB-SubCell"/>
</dbReference>
<evidence type="ECO:0000256" key="8">
    <source>
        <dbReference type="SAM" id="MobiDB-lite"/>
    </source>
</evidence>
<dbReference type="GO" id="GO:0003677">
    <property type="term" value="F:DNA binding"/>
    <property type="evidence" value="ECO:0007669"/>
    <property type="project" value="UniProtKB-KW"/>
</dbReference>
<feature type="region of interest" description="Disordered" evidence="8">
    <location>
        <begin position="344"/>
        <end position="370"/>
    </location>
</feature>
<feature type="region of interest" description="Disordered" evidence="8">
    <location>
        <begin position="383"/>
        <end position="407"/>
    </location>
</feature>
<dbReference type="STRING" id="57577.A0A2K3PKJ3"/>
<feature type="compositionally biased region" description="Gly residues" evidence="8">
    <location>
        <begin position="25"/>
        <end position="34"/>
    </location>
</feature>
<dbReference type="Gene3D" id="1.10.10.60">
    <property type="entry name" value="Homeodomain-like"/>
    <property type="match status" value="2"/>
</dbReference>
<feature type="compositionally biased region" description="Polar residues" evidence="8">
    <location>
        <begin position="361"/>
        <end position="370"/>
    </location>
</feature>
<evidence type="ECO:0000256" key="1">
    <source>
        <dbReference type="ARBA" id="ARBA00004123"/>
    </source>
</evidence>
<keyword evidence="5" id="KW-0010">Activator</keyword>
<dbReference type="FunFam" id="1.10.10.60:FF:000119">
    <property type="entry name" value="Transcription factor GAMYB"/>
    <property type="match status" value="1"/>
</dbReference>
<feature type="domain" description="HTH myb-type" evidence="10">
    <location>
        <begin position="34"/>
        <end position="86"/>
    </location>
</feature>
<organism evidence="11 12">
    <name type="scientific">Trifolium pratense</name>
    <name type="common">Red clover</name>
    <dbReference type="NCBI Taxonomy" id="57577"/>
    <lineage>
        <taxon>Eukaryota</taxon>
        <taxon>Viridiplantae</taxon>
        <taxon>Streptophyta</taxon>
        <taxon>Embryophyta</taxon>
        <taxon>Tracheophyta</taxon>
        <taxon>Spermatophyta</taxon>
        <taxon>Magnoliopsida</taxon>
        <taxon>eudicotyledons</taxon>
        <taxon>Gunneridae</taxon>
        <taxon>Pentapetalae</taxon>
        <taxon>rosids</taxon>
        <taxon>fabids</taxon>
        <taxon>Fabales</taxon>
        <taxon>Fabaceae</taxon>
        <taxon>Papilionoideae</taxon>
        <taxon>50 kb inversion clade</taxon>
        <taxon>NPAAA clade</taxon>
        <taxon>Hologalegina</taxon>
        <taxon>IRL clade</taxon>
        <taxon>Trifolieae</taxon>
        <taxon>Trifolium</taxon>
    </lineage>
</organism>
<keyword evidence="7" id="KW-0539">Nucleus</keyword>
<keyword evidence="4" id="KW-0238">DNA-binding</keyword>
<dbReference type="CDD" id="cd00167">
    <property type="entry name" value="SANT"/>
    <property type="match status" value="2"/>
</dbReference>
<name>A0A2K3PKJ3_TRIPR</name>
<dbReference type="GO" id="GO:0009653">
    <property type="term" value="P:anatomical structure morphogenesis"/>
    <property type="evidence" value="ECO:0007669"/>
    <property type="project" value="UniProtKB-ARBA"/>
</dbReference>
<feature type="domain" description="HTH myb-type" evidence="10">
    <location>
        <begin position="87"/>
        <end position="141"/>
    </location>
</feature>
<feature type="domain" description="Myb-like" evidence="9">
    <location>
        <begin position="87"/>
        <end position="137"/>
    </location>
</feature>
<reference evidence="11 12" key="1">
    <citation type="journal article" date="2014" name="Am. J. Bot.">
        <title>Genome assembly and annotation for red clover (Trifolium pratense; Fabaceae).</title>
        <authorList>
            <person name="Istvanek J."/>
            <person name="Jaros M."/>
            <person name="Krenek A."/>
            <person name="Repkova J."/>
        </authorList>
    </citation>
    <scope>NUCLEOTIDE SEQUENCE [LARGE SCALE GENOMIC DNA]</scope>
    <source>
        <strain evidence="12">cv. Tatra</strain>
        <tissue evidence="11">Young leaves</tissue>
    </source>
</reference>
<feature type="region of interest" description="Disordered" evidence="8">
    <location>
        <begin position="1"/>
        <end position="34"/>
    </location>
</feature>
<sequence>MKRVKNENEDDALCNDQTQSRLNGEGNGGSVGGGVVLKKGPWTSAEDAILIDYVRKHGEGNWNAVQKHSGLSRCGKSCRLRWANHLRPNLKKGSFTAEEEQLIAQLHSEMGNRWARMAAHLPGRTDNEIKNYWNTRTKRRSRAGLPLYPPDVSLRKMQGNQRGQGTGRIDDGDRGHHDFLPKNNYEIHDVIFDNLKENQGILPIAIVPENPDISANSILLNGLDSPPYCNSVPSSSLPNHHHLRESTMSFLGSSGTNKNWFYPFYHVQDHSSDKIVQSFGLHSPLDPGLSSHNSMYYRHSLSNGNSSTSKPTSKAVKLELPSLQYPDTGFGGWGATFPPSPLNESVDVFNQSPLPHGGLESGSSSPHNSGTLEAIIYQKKTLPNSKNNYSDKSSHSSTATPVDRAESSALNMNETEWEDYNDHASPFGATSILNECPAVNSNANSWDKLTPSQNFSGNNVKYEPVDQVYTPSSENPLSMLNITWPDVLLASDWHEQCYGHEKNMTDARDNLTDYKKHVAGGSYSSSTGGYFMHMA</sequence>
<feature type="compositionally biased region" description="Polar residues" evidence="8">
    <location>
        <begin position="383"/>
        <end position="400"/>
    </location>
</feature>
<proteinExistence type="predicted"/>
<dbReference type="EMBL" id="ASHM01007988">
    <property type="protein sequence ID" value="PNY15811.1"/>
    <property type="molecule type" value="Genomic_DNA"/>
</dbReference>
<evidence type="ECO:0000256" key="3">
    <source>
        <dbReference type="ARBA" id="ARBA00023015"/>
    </source>
</evidence>
<feature type="region of interest" description="Disordered" evidence="8">
    <location>
        <begin position="144"/>
        <end position="176"/>
    </location>
</feature>
<gene>
    <name evidence="11" type="ORF">L195_g012514</name>
</gene>
<evidence type="ECO:0000256" key="5">
    <source>
        <dbReference type="ARBA" id="ARBA00023159"/>
    </source>
</evidence>
<comment type="caution">
    <text evidence="11">The sequence shown here is derived from an EMBL/GenBank/DDBJ whole genome shotgun (WGS) entry which is preliminary data.</text>
</comment>
<dbReference type="PROSITE" id="PS51294">
    <property type="entry name" value="HTH_MYB"/>
    <property type="match status" value="2"/>
</dbReference>